<sequence>MQDLVQRAVDTAVALGAQYADARIVHQRHQNILVRNSAVETLQETESLGLGVRVVVDGAWGFSASHLLTPQEIDRVAAEAVRIARASARVHKQPVRLGPPVTSRGFYQTPIEEDPFAVSLEEKIALLLEADTAMRRVNGVRITLAKLAAMREHKFFANSEGALTEQVLYESGGGIQAIAVGNGDVQQRSYPGLFAQQQVTGGFEHVRRLDLVGNAERIAHEAVELLHAPVAPSGTFDVIIDSTQLALQVHESCGHPIELDRVFGTEAAFAGTSFLTPDRLYTLRYGSDVVNIVADATAPLGLGTFGWDDEGVPAQRVDIVRNGLFVGYLTSRETAQQLHEIVPNAPPTSNGTMRADGWNRIPLIRMTNINLEPGTWRLEDLIADTEHGLYLEMNRSWSIDDKRLNFQFGVEVCREIKNGKLGQLYKNANYTGITPEFWSACDAVCNADYWTLWGVTNCGKGQPMQLSHVGHGAAPARFRGIRVFGTQ</sequence>
<dbReference type="EMBL" id="LGKN01000003">
    <property type="protein sequence ID" value="KPL89238.1"/>
    <property type="molecule type" value="Genomic_DNA"/>
</dbReference>
<name>A0A0M8K9V2_9CHLR</name>
<evidence type="ECO:0000259" key="6">
    <source>
        <dbReference type="Pfam" id="PF19289"/>
    </source>
</evidence>
<reference evidence="9 11" key="2">
    <citation type="submission" date="2015-07" db="EMBL/GenBank/DDBJ databases">
        <title>Whole genome sequence of Ardenticatena maritima DSM 23922.</title>
        <authorList>
            <person name="Hemp J."/>
            <person name="Ward L.M."/>
            <person name="Pace L.A."/>
            <person name="Fischer W.W."/>
        </authorList>
    </citation>
    <scope>NUCLEOTIDE SEQUENCE [LARGE SCALE GENOMIC DNA]</scope>
    <source>
        <strain evidence="9 11">110S</strain>
    </source>
</reference>
<feature type="domain" description="Metalloprotease TldD/E C-terminal" evidence="6">
    <location>
        <begin position="233"/>
        <end position="461"/>
    </location>
</feature>
<dbReference type="InterPro" id="IPR045569">
    <property type="entry name" value="Metalloprtase-TldD/E_C"/>
</dbReference>
<comment type="caution">
    <text evidence="8">The sequence shown here is derived from an EMBL/GenBank/DDBJ whole genome shotgun (WGS) entry which is preliminary data.</text>
</comment>
<protein>
    <submittedName>
        <fullName evidence="8">TldD protein</fullName>
    </submittedName>
</protein>
<reference evidence="10" key="3">
    <citation type="submission" date="2015-08" db="EMBL/GenBank/DDBJ databases">
        <title>Draft Genome Sequence of a Heterotrophic Facultative Anaerobic Bacterium Ardenticatena maritima Strain 110S.</title>
        <authorList>
            <person name="Kawaichi S."/>
            <person name="Yoshida T."/>
            <person name="Sako Y."/>
            <person name="Nakamura R."/>
        </authorList>
    </citation>
    <scope>NUCLEOTIDE SEQUENCE [LARGE SCALE GENOMIC DNA]</scope>
    <source>
        <strain evidence="10">110S</strain>
    </source>
</reference>
<gene>
    <name evidence="8" type="primary">tldD</name>
    <name evidence="8" type="ORF">ARMA_3128</name>
    <name evidence="9" type="ORF">SE16_01740</name>
</gene>
<reference evidence="8 10" key="1">
    <citation type="journal article" date="2015" name="Genome Announc.">
        <title>Draft Genome Sequence of a Heterotrophic Facultative Anaerobic Thermophilic Bacterium, Ardenticatena maritima Strain 110ST.</title>
        <authorList>
            <person name="Kawaichi S."/>
            <person name="Yoshida T."/>
            <person name="Sako Y."/>
            <person name="Nakamura R."/>
        </authorList>
    </citation>
    <scope>NUCLEOTIDE SEQUENCE [LARGE SCALE GENOMIC DNA]</scope>
    <source>
        <strain evidence="8 10">110S</strain>
    </source>
</reference>
<dbReference type="Gene3D" id="3.30.2290.10">
    <property type="entry name" value="PmbA/TldD superfamily"/>
    <property type="match status" value="1"/>
</dbReference>
<dbReference type="GO" id="GO:0006508">
    <property type="term" value="P:proteolysis"/>
    <property type="evidence" value="ECO:0007669"/>
    <property type="project" value="UniProtKB-KW"/>
</dbReference>
<evidence type="ECO:0000313" key="8">
    <source>
        <dbReference type="EMBL" id="GAP64705.1"/>
    </source>
</evidence>
<keyword evidence="10" id="KW-1185">Reference proteome</keyword>
<evidence type="ECO:0000313" key="10">
    <source>
        <dbReference type="Proteomes" id="UP000037784"/>
    </source>
</evidence>
<feature type="domain" description="Metalloprotease TldD/E N-terminal" evidence="5">
    <location>
        <begin position="20"/>
        <end position="84"/>
    </location>
</feature>
<dbReference type="GO" id="GO:0008237">
    <property type="term" value="F:metallopeptidase activity"/>
    <property type="evidence" value="ECO:0007669"/>
    <property type="project" value="UniProtKB-KW"/>
</dbReference>
<evidence type="ECO:0000256" key="1">
    <source>
        <dbReference type="ARBA" id="ARBA00005836"/>
    </source>
</evidence>
<evidence type="ECO:0000256" key="3">
    <source>
        <dbReference type="ARBA" id="ARBA00022801"/>
    </source>
</evidence>
<proteinExistence type="inferred from homology"/>
<evidence type="ECO:0000313" key="9">
    <source>
        <dbReference type="EMBL" id="KPL89238.1"/>
    </source>
</evidence>
<comment type="similarity">
    <text evidence="1">Belongs to the peptidase U62 family.</text>
</comment>
<dbReference type="PANTHER" id="PTHR30624">
    <property type="entry name" value="UNCHARACTERIZED PROTEIN TLDD AND PMBA"/>
    <property type="match status" value="1"/>
</dbReference>
<dbReference type="Pfam" id="PF01523">
    <property type="entry name" value="PmbA_TldD_1st"/>
    <property type="match status" value="1"/>
</dbReference>
<dbReference type="InterPro" id="IPR036059">
    <property type="entry name" value="TldD/PmbA_sf"/>
</dbReference>
<dbReference type="InParanoid" id="A0A0M8K9V2"/>
<dbReference type="Proteomes" id="UP000050502">
    <property type="component" value="Unassembled WGS sequence"/>
</dbReference>
<keyword evidence="2" id="KW-0645">Protease</keyword>
<dbReference type="EMBL" id="BBZA01000308">
    <property type="protein sequence ID" value="GAP64705.1"/>
    <property type="molecule type" value="Genomic_DNA"/>
</dbReference>
<feature type="domain" description="Metalloprotease TldD/E central" evidence="7">
    <location>
        <begin position="114"/>
        <end position="225"/>
    </location>
</feature>
<dbReference type="AlphaFoldDB" id="A0A0M8K9V2"/>
<evidence type="ECO:0000256" key="4">
    <source>
        <dbReference type="ARBA" id="ARBA00023049"/>
    </source>
</evidence>
<dbReference type="OrthoDB" id="9803213at2"/>
<dbReference type="InterPro" id="IPR002510">
    <property type="entry name" value="Metalloprtase-TldD/E_N"/>
</dbReference>
<dbReference type="InterPro" id="IPR035068">
    <property type="entry name" value="TldD/PmbA_N"/>
</dbReference>
<dbReference type="GO" id="GO:0005829">
    <property type="term" value="C:cytosol"/>
    <property type="evidence" value="ECO:0007669"/>
    <property type="project" value="TreeGrafter"/>
</dbReference>
<dbReference type="PANTHER" id="PTHR30624:SF10">
    <property type="entry name" value="CONSERVED PROTEIN"/>
    <property type="match status" value="1"/>
</dbReference>
<accession>A0A0M8K9V2</accession>
<organism evidence="8 10">
    <name type="scientific">Ardenticatena maritima</name>
    <dbReference type="NCBI Taxonomy" id="872965"/>
    <lineage>
        <taxon>Bacteria</taxon>
        <taxon>Bacillati</taxon>
        <taxon>Chloroflexota</taxon>
        <taxon>Ardenticatenia</taxon>
        <taxon>Ardenticatenales</taxon>
        <taxon>Ardenticatenaceae</taxon>
        <taxon>Ardenticatena</taxon>
    </lineage>
</organism>
<keyword evidence="4" id="KW-0482">Metalloprotease</keyword>
<keyword evidence="3" id="KW-0378">Hydrolase</keyword>
<dbReference type="Proteomes" id="UP000037784">
    <property type="component" value="Unassembled WGS sequence"/>
</dbReference>
<evidence type="ECO:0000256" key="2">
    <source>
        <dbReference type="ARBA" id="ARBA00022670"/>
    </source>
</evidence>
<evidence type="ECO:0000313" key="11">
    <source>
        <dbReference type="Proteomes" id="UP000050502"/>
    </source>
</evidence>
<dbReference type="InterPro" id="IPR051463">
    <property type="entry name" value="Peptidase_U62_metallo"/>
</dbReference>
<dbReference type="Pfam" id="PF19289">
    <property type="entry name" value="PmbA_TldD_3rd"/>
    <property type="match status" value="1"/>
</dbReference>
<evidence type="ECO:0000259" key="7">
    <source>
        <dbReference type="Pfam" id="PF19290"/>
    </source>
</evidence>
<dbReference type="STRING" id="872965.SE16_01740"/>
<dbReference type="InterPro" id="IPR045570">
    <property type="entry name" value="Metalloprtase-TldD/E_cen_dom"/>
</dbReference>
<dbReference type="SUPFAM" id="SSF111283">
    <property type="entry name" value="Putative modulator of DNA gyrase, PmbA/TldD"/>
    <property type="match status" value="1"/>
</dbReference>
<dbReference type="Pfam" id="PF19290">
    <property type="entry name" value="PmbA_TldD_2nd"/>
    <property type="match status" value="1"/>
</dbReference>
<dbReference type="FunFam" id="3.30.2290.10:FF:000003">
    <property type="entry name" value="Zinc-dependent protease, TldD/PmbA family"/>
    <property type="match status" value="1"/>
</dbReference>
<evidence type="ECO:0000259" key="5">
    <source>
        <dbReference type="Pfam" id="PF01523"/>
    </source>
</evidence>
<dbReference type="RefSeq" id="WP_054494445.1">
    <property type="nucleotide sequence ID" value="NZ_BBZA01000308.1"/>
</dbReference>
<dbReference type="PATRIC" id="fig|872965.6.peg.296"/>